<dbReference type="OrthoDB" id="89086at2759"/>
<comment type="caution">
    <text evidence="2">The sequence shown here is derived from an EMBL/GenBank/DDBJ whole genome shotgun (WGS) entry which is preliminary data.</text>
</comment>
<dbReference type="EMBL" id="SPLM01000111">
    <property type="protein sequence ID" value="TMW58373.1"/>
    <property type="molecule type" value="Genomic_DNA"/>
</dbReference>
<accession>A0A8K1C8Y6</accession>
<reference evidence="2" key="1">
    <citation type="submission" date="2019-03" db="EMBL/GenBank/DDBJ databases">
        <title>Long read genome sequence of the mycoparasitic Pythium oligandrum ATCC 38472 isolated from sugarbeet rhizosphere.</title>
        <authorList>
            <person name="Gaulin E."/>
        </authorList>
    </citation>
    <scope>NUCLEOTIDE SEQUENCE</scope>
    <source>
        <strain evidence="2">ATCC 38472_TT</strain>
    </source>
</reference>
<evidence type="ECO:0000313" key="3">
    <source>
        <dbReference type="Proteomes" id="UP000794436"/>
    </source>
</evidence>
<dbReference type="PANTHER" id="PTHR33657">
    <property type="entry name" value="DOMAIN PROTEIN, PUTATIVE (AFU_ORTHOLOGUE AFUA_5G00600)-RELATED"/>
    <property type="match status" value="1"/>
</dbReference>
<protein>
    <submittedName>
        <fullName evidence="2">Uncharacterized protein</fullName>
    </submittedName>
</protein>
<dbReference type="InterPro" id="IPR008701">
    <property type="entry name" value="NPP1"/>
</dbReference>
<feature type="chain" id="PRO_5035454263" evidence="1">
    <location>
        <begin position="21"/>
        <end position="270"/>
    </location>
</feature>
<sequence length="270" mass="30398">MAVRCLVSTIVLAIVPLASGIGFEVITGDVFPSLSRSWPKHVDISSITPLFDMDDNGCYPAAVISRSGEPNRGLETDGGNYDVCKRDDFLEYSNTYHRYACRVADNIKYCSHFFTLYFQKDEATLIGGHRHDLEQVVIWTMDGNVTHGSFSAHGGMTTWSASSIPHEGSHLKFVYHKDNIMTHAMRFARTKDALDPENPYKKFVLPPVVSWYTMKGDGDLTNSALRQLLNTLPYGKATMPIKDSVFLRNLNMRRPQGYPEFDDEDIKSSQ</sequence>
<gene>
    <name evidence="2" type="ORF">Poli38472_009932</name>
</gene>
<evidence type="ECO:0000313" key="2">
    <source>
        <dbReference type="EMBL" id="TMW58373.1"/>
    </source>
</evidence>
<evidence type="ECO:0000256" key="1">
    <source>
        <dbReference type="SAM" id="SignalP"/>
    </source>
</evidence>
<keyword evidence="3" id="KW-1185">Reference proteome</keyword>
<keyword evidence="1" id="KW-0732">Signal</keyword>
<dbReference type="AlphaFoldDB" id="A0A8K1C8Y6"/>
<organism evidence="2 3">
    <name type="scientific">Pythium oligandrum</name>
    <name type="common">Mycoparasitic fungus</name>
    <dbReference type="NCBI Taxonomy" id="41045"/>
    <lineage>
        <taxon>Eukaryota</taxon>
        <taxon>Sar</taxon>
        <taxon>Stramenopiles</taxon>
        <taxon>Oomycota</taxon>
        <taxon>Peronosporomycetes</taxon>
        <taxon>Pythiales</taxon>
        <taxon>Pythiaceae</taxon>
        <taxon>Pythium</taxon>
    </lineage>
</organism>
<dbReference type="PANTHER" id="PTHR33657:SF6">
    <property type="entry name" value="SECRETED PROTEIN"/>
    <property type="match status" value="1"/>
</dbReference>
<dbReference type="Pfam" id="PF05630">
    <property type="entry name" value="NPP1"/>
    <property type="match status" value="1"/>
</dbReference>
<dbReference type="Proteomes" id="UP000794436">
    <property type="component" value="Unassembled WGS sequence"/>
</dbReference>
<proteinExistence type="predicted"/>
<name>A0A8K1C8Y6_PYTOL</name>
<feature type="signal peptide" evidence="1">
    <location>
        <begin position="1"/>
        <end position="20"/>
    </location>
</feature>
<dbReference type="PIRSF" id="PIRSF029958">
    <property type="entry name" value="Necrosis-inducing_protein"/>
    <property type="match status" value="1"/>
</dbReference>